<accession>A0A1C3JY98</accession>
<dbReference type="InterPro" id="IPR011866">
    <property type="entry name" value="CysW_permease"/>
</dbReference>
<keyword evidence="13" id="KW-1185">Reference proteome</keyword>
<dbReference type="PANTHER" id="PTHR30406">
    <property type="entry name" value="SULFATE TRANSPORT SYSTEM PERMEASE PROTEIN"/>
    <property type="match status" value="1"/>
</dbReference>
<dbReference type="InterPro" id="IPR000515">
    <property type="entry name" value="MetI-like"/>
</dbReference>
<keyword evidence="5 9" id="KW-1133">Transmembrane helix</keyword>
<evidence type="ECO:0000313" key="12">
    <source>
        <dbReference type="EMBL" id="SOE49919.1"/>
    </source>
</evidence>
<dbReference type="EMBL" id="LT907988">
    <property type="protein sequence ID" value="SOE49919.1"/>
    <property type="molecule type" value="Genomic_DNA"/>
</dbReference>
<feature type="transmembrane region" description="Helical" evidence="9">
    <location>
        <begin position="27"/>
        <end position="51"/>
    </location>
</feature>
<feature type="transmembrane region" description="Helical" evidence="9">
    <location>
        <begin position="254"/>
        <end position="273"/>
    </location>
</feature>
<organism evidence="11 13">
    <name type="scientific">Orrella dioscoreae</name>
    <dbReference type="NCBI Taxonomy" id="1851544"/>
    <lineage>
        <taxon>Bacteria</taxon>
        <taxon>Pseudomonadati</taxon>
        <taxon>Pseudomonadota</taxon>
        <taxon>Betaproteobacteria</taxon>
        <taxon>Burkholderiales</taxon>
        <taxon>Alcaligenaceae</taxon>
        <taxon>Orrella</taxon>
    </lineage>
</organism>
<evidence type="ECO:0000256" key="5">
    <source>
        <dbReference type="ARBA" id="ARBA00022989"/>
    </source>
</evidence>
<dbReference type="SUPFAM" id="SSF161098">
    <property type="entry name" value="MetI-like"/>
    <property type="match status" value="1"/>
</dbReference>
<evidence type="ECO:0000313" key="13">
    <source>
        <dbReference type="Proteomes" id="UP000078558"/>
    </source>
</evidence>
<protein>
    <submittedName>
        <fullName evidence="11">Sulfate transport system permease protein CysW</fullName>
    </submittedName>
</protein>
<dbReference type="PROSITE" id="PS50928">
    <property type="entry name" value="ABC_TM1"/>
    <property type="match status" value="1"/>
</dbReference>
<dbReference type="OrthoDB" id="9774448at2"/>
<dbReference type="NCBIfam" id="TIGR02140">
    <property type="entry name" value="permease_CysW"/>
    <property type="match status" value="1"/>
</dbReference>
<evidence type="ECO:0000256" key="2">
    <source>
        <dbReference type="ARBA" id="ARBA00011779"/>
    </source>
</evidence>
<keyword evidence="7 9" id="KW-0472">Membrane</keyword>
<dbReference type="GO" id="GO:0015419">
    <property type="term" value="F:ABC-type sulfate transporter activity"/>
    <property type="evidence" value="ECO:0007669"/>
    <property type="project" value="InterPro"/>
</dbReference>
<dbReference type="Gene3D" id="1.10.3720.10">
    <property type="entry name" value="MetI-like"/>
    <property type="match status" value="1"/>
</dbReference>
<comment type="subcellular location">
    <subcellularLocation>
        <location evidence="1">Cell membrane</location>
        <topology evidence="1">Multi-pass membrane protein</topology>
    </subcellularLocation>
</comment>
<feature type="transmembrane region" description="Helical" evidence="9">
    <location>
        <begin position="71"/>
        <end position="94"/>
    </location>
</feature>
<dbReference type="STRING" id="1851544.ODI_00443"/>
<feature type="transmembrane region" description="Helical" evidence="9">
    <location>
        <begin position="149"/>
        <end position="171"/>
    </location>
</feature>
<comment type="function">
    <text evidence="8">Part of the ABC transporter complex CysAWTP (TC 3.A.1.6.1) involved in sulfate/thiosulfate import. Probably responsible for the translocation of the substrate across the membrane.</text>
</comment>
<dbReference type="RefSeq" id="WP_067750207.1">
    <property type="nucleotide sequence ID" value="NZ_LT907988.1"/>
</dbReference>
<name>A0A1C3JY98_9BURK</name>
<keyword evidence="6" id="KW-0764">Sulfate transport</keyword>
<comment type="subunit">
    <text evidence="2">The complex is composed of two ATP-binding proteins (CysA), two transmembrane proteins (CysT and CysW) and a solute-binding protein (CysP).</text>
</comment>
<keyword evidence="3" id="KW-0813">Transport</keyword>
<evidence type="ECO:0000256" key="3">
    <source>
        <dbReference type="ARBA" id="ARBA00022448"/>
    </source>
</evidence>
<evidence type="ECO:0000256" key="6">
    <source>
        <dbReference type="ARBA" id="ARBA00023032"/>
    </source>
</evidence>
<dbReference type="PANTHER" id="PTHR30406:SF9">
    <property type="entry name" value="SULFATE TRANSPORT SYSTEM PERMEASE PROTEIN CYSW"/>
    <property type="match status" value="1"/>
</dbReference>
<feature type="transmembrane region" description="Helical" evidence="9">
    <location>
        <begin position="106"/>
        <end position="129"/>
    </location>
</feature>
<dbReference type="GO" id="GO:0005886">
    <property type="term" value="C:plasma membrane"/>
    <property type="evidence" value="ECO:0007669"/>
    <property type="project" value="UniProtKB-SubCell"/>
</dbReference>
<sequence>MSGPTLNVPTGRAAGPGRPRGWRQWTLIGLAVTAAFLLLVMPLALIFARALSGGWEMLMANLADSDMQHAIGLTLLAALITVPINVIFGVLLAWCVTRYSFRGRKLLLTLIDIPYATSPVVAGLCYLVVYGLESTVGAWFYARDIQLMFAWPGIIMVTVFVTSPFVARILIPLMQAQGSEEEYAALTLGASGWQIFRLITLPNIKWGLLYGVVITNARAVGEFGAVSVVSGAIRGKTLTLPLLIEQLNDDNKTVAAFTAAALLACMALVTLVVKTIMERRQERLGLRH</sequence>
<reference evidence="12 13" key="2">
    <citation type="submission" date="2017-08" db="EMBL/GenBank/DDBJ databases">
        <authorList>
            <person name="de Groot N.N."/>
        </authorList>
    </citation>
    <scope>NUCLEOTIDE SEQUENCE [LARGE SCALE GENOMIC DNA]</scope>
    <source>
        <strain evidence="12">Orrdi1</strain>
    </source>
</reference>
<dbReference type="NCBIfam" id="TIGR00969">
    <property type="entry name" value="3a0106s02"/>
    <property type="match status" value="1"/>
</dbReference>
<gene>
    <name evidence="11" type="ORF">ODI_00443</name>
    <name evidence="12" type="ORF">ODI_R2394</name>
</gene>
<evidence type="ECO:0000256" key="8">
    <source>
        <dbReference type="ARBA" id="ARBA00025323"/>
    </source>
</evidence>
<evidence type="ECO:0000256" key="7">
    <source>
        <dbReference type="ARBA" id="ARBA00023136"/>
    </source>
</evidence>
<evidence type="ECO:0000259" key="10">
    <source>
        <dbReference type="PROSITE" id="PS50928"/>
    </source>
</evidence>
<feature type="domain" description="ABC transmembrane type-1" evidence="10">
    <location>
        <begin position="71"/>
        <end position="277"/>
    </location>
</feature>
<evidence type="ECO:0000256" key="4">
    <source>
        <dbReference type="ARBA" id="ARBA00022692"/>
    </source>
</evidence>
<dbReference type="EMBL" id="FLRC01000007">
    <property type="protein sequence ID" value="SBT24241.1"/>
    <property type="molecule type" value="Genomic_DNA"/>
</dbReference>
<dbReference type="KEGG" id="odi:ODI_R2394"/>
<reference evidence="11 13" key="1">
    <citation type="submission" date="2016-06" db="EMBL/GenBank/DDBJ databases">
        <authorList>
            <person name="Kjaerup R.B."/>
            <person name="Dalgaard T.S."/>
            <person name="Juul-Madsen H.R."/>
        </authorList>
    </citation>
    <scope>NUCLEOTIDE SEQUENCE [LARGE SCALE GENOMIC DNA]</scope>
    <source>
        <strain evidence="11">Orrdi1</strain>
    </source>
</reference>
<dbReference type="Pfam" id="PF00528">
    <property type="entry name" value="BPD_transp_1"/>
    <property type="match status" value="1"/>
</dbReference>
<evidence type="ECO:0000256" key="9">
    <source>
        <dbReference type="SAM" id="Phobius"/>
    </source>
</evidence>
<evidence type="ECO:0000313" key="11">
    <source>
        <dbReference type="EMBL" id="SBT24241.1"/>
    </source>
</evidence>
<dbReference type="InterPro" id="IPR035906">
    <property type="entry name" value="MetI-like_sf"/>
</dbReference>
<dbReference type="CDD" id="cd06261">
    <property type="entry name" value="TM_PBP2"/>
    <property type="match status" value="1"/>
</dbReference>
<dbReference type="AlphaFoldDB" id="A0A1C3JY98"/>
<proteinExistence type="predicted"/>
<dbReference type="Proteomes" id="UP000078558">
    <property type="component" value="Chromosome I"/>
</dbReference>
<evidence type="ECO:0000256" key="1">
    <source>
        <dbReference type="ARBA" id="ARBA00004651"/>
    </source>
</evidence>
<dbReference type="InterPro" id="IPR005667">
    <property type="entry name" value="Sulph_transpt2"/>
</dbReference>
<keyword evidence="4 9" id="KW-0812">Transmembrane</keyword>